<feature type="disulfide bond" evidence="20">
    <location>
        <begin position="36"/>
        <end position="114"/>
    </location>
</feature>
<evidence type="ECO:0000256" key="3">
    <source>
        <dbReference type="ARBA" id="ARBA00004613"/>
    </source>
</evidence>
<feature type="binding site" evidence="18">
    <location>
        <position position="75"/>
    </location>
    <ligand>
        <name>Ca(2+)</name>
        <dbReference type="ChEBI" id="CHEBI:29108"/>
        <label>1</label>
    </ligand>
</feature>
<proteinExistence type="inferred from homology"/>
<keyword evidence="12 18" id="KW-0408">Iron</keyword>
<feature type="binding site" evidence="18">
    <location>
        <position position="242"/>
    </location>
    <ligand>
        <name>Ca(2+)</name>
        <dbReference type="ChEBI" id="CHEBI:29108"/>
        <label>2</label>
    </ligand>
</feature>
<feature type="binding site" evidence="18">
    <location>
        <position position="73"/>
    </location>
    <ligand>
        <name>Ca(2+)</name>
        <dbReference type="ChEBI" id="CHEBI:29108"/>
        <label>1</label>
    </ligand>
</feature>
<keyword evidence="13 20" id="KW-1015">Disulfide bond</keyword>
<keyword evidence="5 21" id="KW-0964">Secreted</keyword>
<dbReference type="GO" id="GO:0005576">
    <property type="term" value="C:extracellular region"/>
    <property type="evidence" value="ECO:0007669"/>
    <property type="project" value="UniProtKB-SubCell"/>
</dbReference>
<comment type="function">
    <text evidence="2">Removal of H(2)O(2), oxidation of toxic reductants, biosynthesis and degradation of lignin, suberization, auxin catabolism, response to environmental stresses such as wounding, pathogen attack and oxidative stress. These functions might be dependent on each isozyme/isoform in each plant tissue.</text>
</comment>
<dbReference type="InterPro" id="IPR010255">
    <property type="entry name" value="Haem_peroxidase_sf"/>
</dbReference>
<feature type="binding site" evidence="18">
    <location>
        <position position="88"/>
    </location>
    <ligand>
        <name>Ca(2+)</name>
        <dbReference type="ChEBI" id="CHEBI:29108"/>
        <label>1</label>
    </ligand>
</feature>
<evidence type="ECO:0000256" key="5">
    <source>
        <dbReference type="ARBA" id="ARBA00022525"/>
    </source>
</evidence>
<feature type="site" description="Transition state stabilizer" evidence="19">
    <location>
        <position position="65"/>
    </location>
</feature>
<protein>
    <recommendedName>
        <fullName evidence="4 21">Peroxidase</fullName>
        <ecNumber evidence="4 21">1.11.1.7</ecNumber>
    </recommendedName>
</protein>
<dbReference type="InterPro" id="IPR019794">
    <property type="entry name" value="Peroxidases_AS"/>
</dbReference>
<dbReference type="PRINTS" id="PR00458">
    <property type="entry name" value="PEROXIDASE"/>
</dbReference>
<dbReference type="InterPro" id="IPR002016">
    <property type="entry name" value="Haem_peroxidase"/>
</dbReference>
<comment type="similarity">
    <text evidence="21">Belongs to the peroxidase family. Classical plant (class III) peroxidase subfamily.</text>
</comment>
<evidence type="ECO:0000256" key="1">
    <source>
        <dbReference type="ARBA" id="ARBA00000189"/>
    </source>
</evidence>
<dbReference type="AlphaFoldDB" id="A0ABD3AHG6"/>
<evidence type="ECO:0000256" key="20">
    <source>
        <dbReference type="PIRSR" id="PIRSR600823-5"/>
    </source>
</evidence>
<gene>
    <name evidence="23" type="ORF">ACH5RR_009699</name>
</gene>
<dbReference type="FunFam" id="1.10.420.10:FF:000007">
    <property type="entry name" value="Peroxidase"/>
    <property type="match status" value="1"/>
</dbReference>
<dbReference type="GO" id="GO:0006979">
    <property type="term" value="P:response to oxidative stress"/>
    <property type="evidence" value="ECO:0007669"/>
    <property type="project" value="UniProtKB-UniRule"/>
</dbReference>
<keyword evidence="24" id="KW-1185">Reference proteome</keyword>
<keyword evidence="10 18" id="KW-0106">Calcium</keyword>
<feature type="disulfide bond" evidence="20">
    <location>
        <begin position="197"/>
        <end position="229"/>
    </location>
</feature>
<dbReference type="Gene3D" id="1.10.420.10">
    <property type="entry name" value="Peroxidase, domain 2"/>
    <property type="match status" value="1"/>
</dbReference>
<keyword evidence="9 21" id="KW-0732">Signal</keyword>
<dbReference type="PROSITE" id="PS00436">
    <property type="entry name" value="PEROXIDASE_2"/>
    <property type="match status" value="1"/>
</dbReference>
<feature type="binding site" evidence="18">
    <location>
        <position position="252"/>
    </location>
    <ligand>
        <name>Ca(2+)</name>
        <dbReference type="ChEBI" id="CHEBI:29108"/>
        <label>2</label>
    </ligand>
</feature>
<dbReference type="CDD" id="cd00693">
    <property type="entry name" value="secretory_peroxidase"/>
    <property type="match status" value="1"/>
</dbReference>
<dbReference type="PANTHER" id="PTHR31517:SF59">
    <property type="entry name" value="PEROXIDASE"/>
    <property type="match status" value="1"/>
</dbReference>
<evidence type="ECO:0000256" key="11">
    <source>
        <dbReference type="ARBA" id="ARBA00023002"/>
    </source>
</evidence>
<keyword evidence="7 21" id="KW-0349">Heme</keyword>
<feature type="binding site" evidence="17">
    <location>
        <position position="160"/>
    </location>
    <ligand>
        <name>substrate</name>
    </ligand>
</feature>
<feature type="disulfide bond" evidence="20">
    <location>
        <begin position="120"/>
        <end position="319"/>
    </location>
</feature>
<dbReference type="InterPro" id="IPR033905">
    <property type="entry name" value="Secretory_peroxidase"/>
</dbReference>
<accession>A0ABD3AHG6</accession>
<evidence type="ECO:0000313" key="24">
    <source>
        <dbReference type="Proteomes" id="UP001630127"/>
    </source>
</evidence>
<feature type="domain" description="Plant heme peroxidase family profile" evidence="22">
    <location>
        <begin position="26"/>
        <end position="323"/>
    </location>
</feature>
<feature type="binding site" evidence="18">
    <location>
        <position position="70"/>
    </location>
    <ligand>
        <name>Ca(2+)</name>
        <dbReference type="ChEBI" id="CHEBI:29108"/>
        <label>1</label>
    </ligand>
</feature>
<evidence type="ECO:0000256" key="21">
    <source>
        <dbReference type="RuleBase" id="RU362060"/>
    </source>
</evidence>
<feature type="binding site" evidence="18">
    <location>
        <position position="191"/>
    </location>
    <ligand>
        <name>Ca(2+)</name>
        <dbReference type="ChEBI" id="CHEBI:29108"/>
        <label>2</label>
    </ligand>
</feature>
<dbReference type="PROSITE" id="PS50873">
    <property type="entry name" value="PEROXIDASE_4"/>
    <property type="match status" value="1"/>
</dbReference>
<evidence type="ECO:0000256" key="15">
    <source>
        <dbReference type="ARBA" id="ARBA00023324"/>
    </source>
</evidence>
<evidence type="ECO:0000256" key="13">
    <source>
        <dbReference type="ARBA" id="ARBA00023157"/>
    </source>
</evidence>
<evidence type="ECO:0000256" key="18">
    <source>
        <dbReference type="PIRSR" id="PIRSR600823-3"/>
    </source>
</evidence>
<evidence type="ECO:0000256" key="19">
    <source>
        <dbReference type="PIRSR" id="PIRSR600823-4"/>
    </source>
</evidence>
<dbReference type="EMBL" id="JBJUIK010000004">
    <property type="protein sequence ID" value="KAL3530377.1"/>
    <property type="molecule type" value="Genomic_DNA"/>
</dbReference>
<evidence type="ECO:0000256" key="4">
    <source>
        <dbReference type="ARBA" id="ARBA00012313"/>
    </source>
</evidence>
<comment type="caution">
    <text evidence="23">The sequence shown here is derived from an EMBL/GenBank/DDBJ whole genome shotgun (WGS) entry which is preliminary data.</text>
</comment>
<comment type="subcellular location">
    <subcellularLocation>
        <location evidence="3 21">Secreted</location>
    </subcellularLocation>
</comment>
<dbReference type="FunFam" id="1.10.520.10:FF:000006">
    <property type="entry name" value="Peroxidase"/>
    <property type="match status" value="1"/>
</dbReference>
<feature type="chain" id="PRO_5044525104" description="Peroxidase" evidence="21">
    <location>
        <begin position="26"/>
        <end position="323"/>
    </location>
</feature>
<evidence type="ECO:0000256" key="14">
    <source>
        <dbReference type="ARBA" id="ARBA00023180"/>
    </source>
</evidence>
<evidence type="ECO:0000256" key="2">
    <source>
        <dbReference type="ARBA" id="ARBA00002322"/>
    </source>
</evidence>
<evidence type="ECO:0000256" key="7">
    <source>
        <dbReference type="ARBA" id="ARBA00022617"/>
    </source>
</evidence>
<dbReference type="SUPFAM" id="SSF48113">
    <property type="entry name" value="Heme-dependent peroxidases"/>
    <property type="match status" value="1"/>
</dbReference>
<feature type="binding site" description="axial binding residue" evidence="18">
    <location>
        <position position="190"/>
    </location>
    <ligand>
        <name>heme b</name>
        <dbReference type="ChEBI" id="CHEBI:60344"/>
    </ligand>
    <ligandPart>
        <name>Fe</name>
        <dbReference type="ChEBI" id="CHEBI:18248"/>
    </ligandPart>
</feature>
<keyword evidence="6 21" id="KW-0575">Peroxidase</keyword>
<dbReference type="PRINTS" id="PR00461">
    <property type="entry name" value="PLPEROXIDASE"/>
</dbReference>
<comment type="catalytic activity">
    <reaction evidence="1 21">
        <text>2 a phenolic donor + H2O2 = 2 a phenolic radical donor + 2 H2O</text>
        <dbReference type="Rhea" id="RHEA:56136"/>
        <dbReference type="ChEBI" id="CHEBI:15377"/>
        <dbReference type="ChEBI" id="CHEBI:16240"/>
        <dbReference type="ChEBI" id="CHEBI:139520"/>
        <dbReference type="ChEBI" id="CHEBI:139521"/>
        <dbReference type="EC" id="1.11.1.7"/>
    </reaction>
</comment>
<feature type="disulfide bond" evidence="20">
    <location>
        <begin position="71"/>
        <end position="76"/>
    </location>
</feature>
<keyword evidence="14" id="KW-0325">Glycoprotein</keyword>
<evidence type="ECO:0000256" key="16">
    <source>
        <dbReference type="PIRSR" id="PIRSR600823-1"/>
    </source>
</evidence>
<reference evidence="23 24" key="1">
    <citation type="submission" date="2024-11" db="EMBL/GenBank/DDBJ databases">
        <title>A near-complete genome assembly of Cinchona calisaya.</title>
        <authorList>
            <person name="Lian D.C."/>
            <person name="Zhao X.W."/>
            <person name="Wei L."/>
        </authorList>
    </citation>
    <scope>NUCLEOTIDE SEQUENCE [LARGE SCALE GENOMIC DNA]</scope>
    <source>
        <tissue evidence="23">Nenye</tissue>
    </source>
</reference>
<comment type="cofactor">
    <cofactor evidence="18 21">
        <name>Ca(2+)</name>
        <dbReference type="ChEBI" id="CHEBI:29108"/>
    </cofactor>
    <text evidence="18 21">Binds 2 calcium ions per subunit.</text>
</comment>
<dbReference type="PANTHER" id="PTHR31517">
    <property type="match status" value="1"/>
</dbReference>
<name>A0ABD3AHG6_9GENT</name>
<evidence type="ECO:0000256" key="12">
    <source>
        <dbReference type="ARBA" id="ARBA00023004"/>
    </source>
</evidence>
<evidence type="ECO:0000313" key="23">
    <source>
        <dbReference type="EMBL" id="KAL3530377.1"/>
    </source>
</evidence>
<feature type="binding site" evidence="18">
    <location>
        <position position="79"/>
    </location>
    <ligand>
        <name>Ca(2+)</name>
        <dbReference type="ChEBI" id="CHEBI:29108"/>
        <label>1</label>
    </ligand>
</feature>
<dbReference type="Pfam" id="PF00141">
    <property type="entry name" value="peroxidase"/>
    <property type="match status" value="1"/>
</dbReference>
<dbReference type="GO" id="GO:0020037">
    <property type="term" value="F:heme binding"/>
    <property type="evidence" value="ECO:0007669"/>
    <property type="project" value="UniProtKB-UniRule"/>
</dbReference>
<organism evidence="23 24">
    <name type="scientific">Cinchona calisaya</name>
    <dbReference type="NCBI Taxonomy" id="153742"/>
    <lineage>
        <taxon>Eukaryota</taxon>
        <taxon>Viridiplantae</taxon>
        <taxon>Streptophyta</taxon>
        <taxon>Embryophyta</taxon>
        <taxon>Tracheophyta</taxon>
        <taxon>Spermatophyta</taxon>
        <taxon>Magnoliopsida</taxon>
        <taxon>eudicotyledons</taxon>
        <taxon>Gunneridae</taxon>
        <taxon>Pentapetalae</taxon>
        <taxon>asterids</taxon>
        <taxon>lamiids</taxon>
        <taxon>Gentianales</taxon>
        <taxon>Rubiaceae</taxon>
        <taxon>Cinchonoideae</taxon>
        <taxon>Cinchoneae</taxon>
        <taxon>Cinchona</taxon>
    </lineage>
</organism>
<dbReference type="InterPro" id="IPR000823">
    <property type="entry name" value="Peroxidase_pln"/>
</dbReference>
<dbReference type="Gene3D" id="1.10.520.10">
    <property type="match status" value="1"/>
</dbReference>
<dbReference type="GO" id="GO:0042744">
    <property type="term" value="P:hydrogen peroxide catabolic process"/>
    <property type="evidence" value="ECO:0007669"/>
    <property type="project" value="UniProtKB-KW"/>
</dbReference>
<evidence type="ECO:0000256" key="9">
    <source>
        <dbReference type="ARBA" id="ARBA00022729"/>
    </source>
</evidence>
<sequence length="323" mass="34791">MSKAAAATLALVAFVSMIFIGQCNAALRIGFYKGKCQSIDVETTVFNVIKSKFKNDSTITAALLRLQFHDCFVTGCDASLLLDGKHSEKTAFPNLSVRGYEIIDAAKAAIEETCPDVVSCADIIAMATRDAVSLSGGGRYEVQTGRRDGNASSSANVFLPGPSDSISDAIDIFATKGLNSTDMVFLLGAHTVGVAHCSFVQDRLYNFQNTGKPDPSMDTKLVSKLRRTCPQDSGFNKTVNLDQNPLSSMTLDNSYYKQIISHKGILEIDQNLALDPLTKDKVNSIANSSDFSSKFGQVMVKLGALDVLTGNQGEIRRSCQKVN</sequence>
<dbReference type="EC" id="1.11.1.7" evidence="4 21"/>
<feature type="signal peptide" evidence="21">
    <location>
        <begin position="1"/>
        <end position="25"/>
    </location>
</feature>
<dbReference type="GO" id="GO:0140825">
    <property type="term" value="F:lactoperoxidase activity"/>
    <property type="evidence" value="ECO:0007669"/>
    <property type="project" value="UniProtKB-EC"/>
</dbReference>
<feature type="active site" description="Proton acceptor" evidence="16">
    <location>
        <position position="69"/>
    </location>
</feature>
<dbReference type="Proteomes" id="UP001630127">
    <property type="component" value="Unassembled WGS sequence"/>
</dbReference>
<evidence type="ECO:0000259" key="22">
    <source>
        <dbReference type="PROSITE" id="PS50873"/>
    </source>
</evidence>
<evidence type="ECO:0000256" key="10">
    <source>
        <dbReference type="ARBA" id="ARBA00022837"/>
    </source>
</evidence>
<keyword evidence="11 21" id="KW-0560">Oxidoreductase</keyword>
<feature type="binding site" evidence="18">
    <location>
        <position position="77"/>
    </location>
    <ligand>
        <name>Ca(2+)</name>
        <dbReference type="ChEBI" id="CHEBI:29108"/>
        <label>1</label>
    </ligand>
</feature>
<evidence type="ECO:0000256" key="6">
    <source>
        <dbReference type="ARBA" id="ARBA00022559"/>
    </source>
</evidence>
<keyword evidence="8 18" id="KW-0479">Metal-binding</keyword>
<dbReference type="GO" id="GO:0046872">
    <property type="term" value="F:metal ion binding"/>
    <property type="evidence" value="ECO:0007669"/>
    <property type="project" value="UniProtKB-UniRule"/>
</dbReference>
<evidence type="ECO:0000256" key="17">
    <source>
        <dbReference type="PIRSR" id="PIRSR600823-2"/>
    </source>
</evidence>
<comment type="cofactor">
    <cofactor evidence="18 21">
        <name>heme b</name>
        <dbReference type="ChEBI" id="CHEBI:60344"/>
    </cofactor>
    <text evidence="18 21">Binds 1 heme b (iron(II)-protoporphyrin IX) group per subunit.</text>
</comment>
<keyword evidence="15 21" id="KW-0376">Hydrogen peroxide</keyword>
<evidence type="ECO:0000256" key="8">
    <source>
        <dbReference type="ARBA" id="ARBA00022723"/>
    </source>
</evidence>